<comment type="caution">
    <text evidence="1">The sequence shown here is derived from an EMBL/GenBank/DDBJ whole genome shotgun (WGS) entry which is preliminary data.</text>
</comment>
<proteinExistence type="predicted"/>
<reference evidence="1 2" key="1">
    <citation type="submission" date="2024-01" db="EMBL/GenBank/DDBJ databases">
        <title>Genome assemblies of Stephania.</title>
        <authorList>
            <person name="Yang L."/>
        </authorList>
    </citation>
    <scope>NUCLEOTIDE SEQUENCE [LARGE SCALE GENOMIC DNA]</scope>
    <source>
        <strain evidence="1">JXDWG</strain>
        <tissue evidence="1">Leaf</tissue>
    </source>
</reference>
<dbReference type="EMBL" id="JBBNAG010000004">
    <property type="protein sequence ID" value="KAK9140539.1"/>
    <property type="molecule type" value="Genomic_DNA"/>
</dbReference>
<gene>
    <name evidence="1" type="ORF">Scep_010220</name>
</gene>
<evidence type="ECO:0000313" key="2">
    <source>
        <dbReference type="Proteomes" id="UP001419268"/>
    </source>
</evidence>
<name>A0AAP0JVE8_9MAGN</name>
<evidence type="ECO:0000313" key="1">
    <source>
        <dbReference type="EMBL" id="KAK9140539.1"/>
    </source>
</evidence>
<organism evidence="1 2">
    <name type="scientific">Stephania cephalantha</name>
    <dbReference type="NCBI Taxonomy" id="152367"/>
    <lineage>
        <taxon>Eukaryota</taxon>
        <taxon>Viridiplantae</taxon>
        <taxon>Streptophyta</taxon>
        <taxon>Embryophyta</taxon>
        <taxon>Tracheophyta</taxon>
        <taxon>Spermatophyta</taxon>
        <taxon>Magnoliopsida</taxon>
        <taxon>Ranunculales</taxon>
        <taxon>Menispermaceae</taxon>
        <taxon>Menispermoideae</taxon>
        <taxon>Cissampelideae</taxon>
        <taxon>Stephania</taxon>
    </lineage>
</organism>
<sequence>MIFFLSPPPFYSLFPLHVSLLSLSPQRFSFSPPQFSLSTLFTFSSSMCLITLSTSPRLSSLKSHNSFQAKHF</sequence>
<keyword evidence="2" id="KW-1185">Reference proteome</keyword>
<protein>
    <submittedName>
        <fullName evidence="1">Uncharacterized protein</fullName>
    </submittedName>
</protein>
<accession>A0AAP0JVE8</accession>
<dbReference type="AlphaFoldDB" id="A0AAP0JVE8"/>
<dbReference type="Proteomes" id="UP001419268">
    <property type="component" value="Unassembled WGS sequence"/>
</dbReference>